<dbReference type="InterPro" id="IPR011011">
    <property type="entry name" value="Znf_FYVE_PHD"/>
</dbReference>
<dbReference type="PANTHER" id="PTHR47162">
    <property type="entry name" value="OS02G0192300 PROTEIN"/>
    <property type="match status" value="1"/>
</dbReference>
<evidence type="ECO:0000259" key="6">
    <source>
        <dbReference type="PROSITE" id="PS50089"/>
    </source>
</evidence>
<dbReference type="Pfam" id="PF00628">
    <property type="entry name" value="PHD"/>
    <property type="match status" value="2"/>
</dbReference>
<dbReference type="Gene3D" id="2.30.30.1150">
    <property type="match status" value="1"/>
</dbReference>
<dbReference type="PROSITE" id="PS50016">
    <property type="entry name" value="ZF_PHD_2"/>
    <property type="match status" value="2"/>
</dbReference>
<comment type="caution">
    <text evidence="7">The sequence shown here is derived from an EMBL/GenBank/DDBJ whole genome shotgun (WGS) entry which is preliminary data.</text>
</comment>
<proteinExistence type="predicted"/>
<evidence type="ECO:0000256" key="4">
    <source>
        <dbReference type="PROSITE-ProRule" id="PRU00175"/>
    </source>
</evidence>
<organism evidence="7 8">
    <name type="scientific">Deinandra increscens subsp. villosa</name>
    <dbReference type="NCBI Taxonomy" id="3103831"/>
    <lineage>
        <taxon>Eukaryota</taxon>
        <taxon>Viridiplantae</taxon>
        <taxon>Streptophyta</taxon>
        <taxon>Embryophyta</taxon>
        <taxon>Tracheophyta</taxon>
        <taxon>Spermatophyta</taxon>
        <taxon>Magnoliopsida</taxon>
        <taxon>eudicotyledons</taxon>
        <taxon>Gunneridae</taxon>
        <taxon>Pentapetalae</taxon>
        <taxon>asterids</taxon>
        <taxon>campanulids</taxon>
        <taxon>Asterales</taxon>
        <taxon>Asteraceae</taxon>
        <taxon>Asteroideae</taxon>
        <taxon>Heliantheae alliance</taxon>
        <taxon>Madieae</taxon>
        <taxon>Madiinae</taxon>
        <taxon>Deinandra</taxon>
    </lineage>
</organism>
<dbReference type="InterPro" id="IPR019786">
    <property type="entry name" value="Zinc_finger_PHD-type_CS"/>
</dbReference>
<sequence>MVGEQETPNGHVYDSICNMACKTEANDDDSGGLLVDGSSGGTSSEGVRTYKRRKLRKLSNLDEITKREFDDKINDADGTSGPVQDKQMLSFGAFTNGPSECSLRHNSNIVLPQMHQPRNGHEDGFGGYYQENGCMSEIKKSHDNQTTSSAQQLPHVMSCGLLKQSEGSTSSEYCWDALSDIQNSDEFSELSGLLVKNLCVVNVNEVFGIDTISLKIKNGVYETSPTLYVKDIQQAWTKFQQVCNKMNTLITSLSDRSRSHYEQFFRKPRSLEAPGCKACGEKADVNIKRLVCDSCEDIYHLSCSELVGTEIPPSSSKWYCANCVSNGIGSPHDNCIVCEKLKSEPHVNGVPTQDVPNGSGEHSHSCNITDEKQSSNICFICKNEVKLGDNFRTCGNSACGHKYFHHKCLTSKQLGVFGPCWYCPSCLCRRCLIDENDDKIILCEFCDEAYHIYCVSPPLLSIPEGNWFCGKCDRELKRIRTQRELYESIQKRVKVEDGSEKAEHEEGEAMMSEREGLDMLVTAAKTLSHRDTFWSTR</sequence>
<feature type="domain" description="PHD-type" evidence="5">
    <location>
        <begin position="273"/>
        <end position="326"/>
    </location>
</feature>
<reference evidence="7 8" key="1">
    <citation type="submission" date="2024-04" db="EMBL/GenBank/DDBJ databases">
        <title>The reference genome of an endangered Asteraceae, Deinandra increscens subsp. villosa, native to the Central Coast of California.</title>
        <authorList>
            <person name="Guilliams M."/>
            <person name="Hasenstab-Lehman K."/>
            <person name="Meyer R."/>
            <person name="Mcevoy S."/>
        </authorList>
    </citation>
    <scope>NUCLEOTIDE SEQUENCE [LARGE SCALE GENOMIC DNA]</scope>
    <source>
        <tissue evidence="7">Leaf</tissue>
    </source>
</reference>
<dbReference type="GO" id="GO:0008270">
    <property type="term" value="F:zinc ion binding"/>
    <property type="evidence" value="ECO:0007669"/>
    <property type="project" value="UniProtKB-KW"/>
</dbReference>
<feature type="domain" description="RING-type" evidence="6">
    <location>
        <begin position="378"/>
        <end position="426"/>
    </location>
</feature>
<keyword evidence="3" id="KW-0862">Zinc</keyword>
<gene>
    <name evidence="7" type="ORF">SSX86_010541</name>
</gene>
<dbReference type="SUPFAM" id="SSF57903">
    <property type="entry name" value="FYVE/PHD zinc finger"/>
    <property type="match status" value="2"/>
</dbReference>
<evidence type="ECO:0000313" key="7">
    <source>
        <dbReference type="EMBL" id="KAK9070141.1"/>
    </source>
</evidence>
<dbReference type="AlphaFoldDB" id="A0AAP0H2M7"/>
<dbReference type="EMBL" id="JBCNJP010000012">
    <property type="protein sequence ID" value="KAK9070141.1"/>
    <property type="molecule type" value="Genomic_DNA"/>
</dbReference>
<dbReference type="InterPro" id="IPR019787">
    <property type="entry name" value="Znf_PHD-finger"/>
</dbReference>
<evidence type="ECO:0000256" key="3">
    <source>
        <dbReference type="ARBA" id="ARBA00022833"/>
    </source>
</evidence>
<evidence type="ECO:0000256" key="1">
    <source>
        <dbReference type="ARBA" id="ARBA00022723"/>
    </source>
</evidence>
<dbReference type="InterPro" id="IPR013083">
    <property type="entry name" value="Znf_RING/FYVE/PHD"/>
</dbReference>
<keyword evidence="1" id="KW-0479">Metal-binding</keyword>
<evidence type="ECO:0000256" key="2">
    <source>
        <dbReference type="ARBA" id="ARBA00022771"/>
    </source>
</evidence>
<dbReference type="Proteomes" id="UP001408789">
    <property type="component" value="Unassembled WGS sequence"/>
</dbReference>
<dbReference type="InterPro" id="IPR001965">
    <property type="entry name" value="Znf_PHD"/>
</dbReference>
<dbReference type="PROSITE" id="PS50089">
    <property type="entry name" value="ZF_RING_2"/>
    <property type="match status" value="1"/>
</dbReference>
<protein>
    <submittedName>
        <fullName evidence="7">Uncharacterized protein</fullName>
    </submittedName>
</protein>
<evidence type="ECO:0000313" key="8">
    <source>
        <dbReference type="Proteomes" id="UP001408789"/>
    </source>
</evidence>
<keyword evidence="2 4" id="KW-0863">Zinc-finger</keyword>
<dbReference type="PROSITE" id="PS01359">
    <property type="entry name" value="ZF_PHD_1"/>
    <property type="match status" value="1"/>
</dbReference>
<dbReference type="SMART" id="SM00249">
    <property type="entry name" value="PHD"/>
    <property type="match status" value="3"/>
</dbReference>
<dbReference type="InterPro" id="IPR001841">
    <property type="entry name" value="Znf_RING"/>
</dbReference>
<keyword evidence="8" id="KW-1185">Reference proteome</keyword>
<dbReference type="PANTHER" id="PTHR47162:SF9">
    <property type="entry name" value="PHD FINGER PROTEIN EHD3-LIKE"/>
    <property type="match status" value="1"/>
</dbReference>
<feature type="domain" description="PHD-type" evidence="5">
    <location>
        <begin position="375"/>
        <end position="475"/>
    </location>
</feature>
<evidence type="ECO:0000259" key="5">
    <source>
        <dbReference type="PROSITE" id="PS50016"/>
    </source>
</evidence>
<name>A0AAP0H2M7_9ASTR</name>
<dbReference type="Gene3D" id="3.30.40.10">
    <property type="entry name" value="Zinc/RING finger domain, C3HC4 (zinc finger)"/>
    <property type="match status" value="1"/>
</dbReference>
<accession>A0AAP0H2M7</accession>